<evidence type="ECO:0000256" key="8">
    <source>
        <dbReference type="RuleBase" id="RU361233"/>
    </source>
</evidence>
<dbReference type="Pfam" id="PF04535">
    <property type="entry name" value="CASP_dom"/>
    <property type="match status" value="1"/>
</dbReference>
<accession>A0A8T0GR24</accession>
<dbReference type="EMBL" id="CM026430">
    <property type="protein sequence ID" value="KAG0562086.1"/>
    <property type="molecule type" value="Genomic_DNA"/>
</dbReference>
<evidence type="ECO:0000256" key="1">
    <source>
        <dbReference type="ARBA" id="ARBA00004651"/>
    </source>
</evidence>
<name>A0A8T0GR24_CERPU</name>
<reference evidence="10" key="1">
    <citation type="submission" date="2020-06" db="EMBL/GenBank/DDBJ databases">
        <title>WGS assembly of Ceratodon purpureus strain R40.</title>
        <authorList>
            <person name="Carey S.B."/>
            <person name="Jenkins J."/>
            <person name="Shu S."/>
            <person name="Lovell J.T."/>
            <person name="Sreedasyam A."/>
            <person name="Maumus F."/>
            <person name="Tiley G.P."/>
            <person name="Fernandez-Pozo N."/>
            <person name="Barry K."/>
            <person name="Chen C."/>
            <person name="Wang M."/>
            <person name="Lipzen A."/>
            <person name="Daum C."/>
            <person name="Saski C.A."/>
            <person name="Payton A.C."/>
            <person name="Mcbreen J.C."/>
            <person name="Conrad R.E."/>
            <person name="Kollar L.M."/>
            <person name="Olsson S."/>
            <person name="Huttunen S."/>
            <person name="Landis J.B."/>
            <person name="Wickett N.J."/>
            <person name="Johnson M.G."/>
            <person name="Rensing S.A."/>
            <person name="Grimwood J."/>
            <person name="Schmutz J."/>
            <person name="Mcdaniel S.F."/>
        </authorList>
    </citation>
    <scope>NUCLEOTIDE SEQUENCE</scope>
    <source>
        <strain evidence="10">R40</strain>
    </source>
</reference>
<feature type="transmembrane region" description="Helical" evidence="8">
    <location>
        <begin position="99"/>
        <end position="122"/>
    </location>
</feature>
<comment type="subunit">
    <text evidence="3 8">Homodimer and heterodimers.</text>
</comment>
<comment type="subcellular location">
    <subcellularLocation>
        <location evidence="1 8">Cell membrane</location>
        <topology evidence="1 8">Multi-pass membrane protein</topology>
    </subcellularLocation>
</comment>
<dbReference type="GO" id="GO:0005886">
    <property type="term" value="C:plasma membrane"/>
    <property type="evidence" value="ECO:0007669"/>
    <property type="project" value="UniProtKB-SubCell"/>
</dbReference>
<evidence type="ECO:0000313" key="10">
    <source>
        <dbReference type="EMBL" id="KAG0562086.1"/>
    </source>
</evidence>
<evidence type="ECO:0000256" key="3">
    <source>
        <dbReference type="ARBA" id="ARBA00011489"/>
    </source>
</evidence>
<evidence type="ECO:0000256" key="4">
    <source>
        <dbReference type="ARBA" id="ARBA00022475"/>
    </source>
</evidence>
<gene>
    <name evidence="10" type="ORF">KC19_9G117100</name>
</gene>
<evidence type="ECO:0000313" key="11">
    <source>
        <dbReference type="Proteomes" id="UP000822688"/>
    </source>
</evidence>
<dbReference type="Proteomes" id="UP000822688">
    <property type="component" value="Chromosome 9"/>
</dbReference>
<evidence type="ECO:0000256" key="5">
    <source>
        <dbReference type="ARBA" id="ARBA00022692"/>
    </source>
</evidence>
<evidence type="ECO:0000256" key="7">
    <source>
        <dbReference type="ARBA" id="ARBA00023136"/>
    </source>
</evidence>
<keyword evidence="5 8" id="KW-0812">Transmembrane</keyword>
<feature type="domain" description="Casparian strip membrane protein" evidence="9">
    <location>
        <begin position="45"/>
        <end position="187"/>
    </location>
</feature>
<dbReference type="InterPro" id="IPR006702">
    <property type="entry name" value="CASP_dom"/>
</dbReference>
<keyword evidence="6 8" id="KW-1133">Transmembrane helix</keyword>
<protein>
    <recommendedName>
        <fullName evidence="8">CASP-like protein</fullName>
    </recommendedName>
</protein>
<dbReference type="PANTHER" id="PTHR33573">
    <property type="entry name" value="CASP-LIKE PROTEIN 4A4"/>
    <property type="match status" value="1"/>
</dbReference>
<dbReference type="AlphaFoldDB" id="A0A8T0GR24"/>
<comment type="similarity">
    <text evidence="2 8">Belongs to the Casparian strip membrane proteins (CASP) family.</text>
</comment>
<keyword evidence="4 8" id="KW-1003">Cell membrane</keyword>
<evidence type="ECO:0000256" key="2">
    <source>
        <dbReference type="ARBA" id="ARBA00007651"/>
    </source>
</evidence>
<evidence type="ECO:0000259" key="9">
    <source>
        <dbReference type="Pfam" id="PF04535"/>
    </source>
</evidence>
<evidence type="ECO:0000256" key="6">
    <source>
        <dbReference type="ARBA" id="ARBA00022989"/>
    </source>
</evidence>
<keyword evidence="7 8" id="KW-0472">Membrane</keyword>
<comment type="caution">
    <text evidence="10">The sequence shown here is derived from an EMBL/GenBank/DDBJ whole genome shotgun (WGS) entry which is preliminary data.</text>
</comment>
<organism evidence="10 11">
    <name type="scientific">Ceratodon purpureus</name>
    <name type="common">Fire moss</name>
    <name type="synonym">Dicranum purpureum</name>
    <dbReference type="NCBI Taxonomy" id="3225"/>
    <lineage>
        <taxon>Eukaryota</taxon>
        <taxon>Viridiplantae</taxon>
        <taxon>Streptophyta</taxon>
        <taxon>Embryophyta</taxon>
        <taxon>Bryophyta</taxon>
        <taxon>Bryophytina</taxon>
        <taxon>Bryopsida</taxon>
        <taxon>Dicranidae</taxon>
        <taxon>Pseudoditrichales</taxon>
        <taxon>Ditrichaceae</taxon>
        <taxon>Ceratodon</taxon>
    </lineage>
</organism>
<dbReference type="PANTHER" id="PTHR33573:SF50">
    <property type="entry name" value="CASP-LIKE PROTEIN 4A3"/>
    <property type="match status" value="1"/>
</dbReference>
<sequence>MENERKFNNEIFKDGGKTLSEIFTNVSPMISNIYMKNEDKKETSAVPTISIAMRIGTIVFCGVSFAIIATNEGKESDYCNNGTDDYCWFSWKALKSSDMAYLLAINAFVCFYSIIQLVLYIIAICTKRPILATPTAPSSTLTFIVDKTLTYMLMAGCGAGVSNVANSKNEELSMDACSKGFKFLCDKQRFKLCQPWYPVNLTRTIVKGCTTRLGLDFAKGTRIERGSKQDIVP</sequence>
<proteinExistence type="inferred from homology"/>
<feature type="transmembrane region" description="Helical" evidence="8">
    <location>
        <begin position="45"/>
        <end position="68"/>
    </location>
</feature>
<comment type="caution">
    <text evidence="8">Lacks conserved residue(s) required for the propagation of feature annotation.</text>
</comment>
<keyword evidence="11" id="KW-1185">Reference proteome</keyword>